<evidence type="ECO:0000256" key="1">
    <source>
        <dbReference type="SAM" id="MobiDB-lite"/>
    </source>
</evidence>
<protein>
    <recommendedName>
        <fullName evidence="4">FCP1 homology domain-containing protein</fullName>
    </recommendedName>
</protein>
<sequence>MPANEEEEHDKTYQVDHQHTYYHYYPDPRDHTMVILDYDNTLFPTSVWRSDAFRRLLDPQKAALLVASGASAYRLVAHCAAWSRVVIVSNGKRLWLNTSLKLPGYERLRALLQDNEIPVLSAKEHAKLCGLDDQEACVWKRLCCAELLAYYHERGIMPLRVVSIGDKELDLSAIEANRRYLEEGTLLKIKLVEGPTVDELIKEHELLSTHLLSLLAHSHMENYEVVYHDTDGDDDEGEQEELSLSPIDHPEVDDPQTYFSSFDLDGTTVCRPS</sequence>
<evidence type="ECO:0000313" key="2">
    <source>
        <dbReference type="EMBL" id="CEL97029.1"/>
    </source>
</evidence>
<dbReference type="AlphaFoldDB" id="A0A0G4EKQ7"/>
<dbReference type="SUPFAM" id="SSF56784">
    <property type="entry name" value="HAD-like"/>
    <property type="match status" value="1"/>
</dbReference>
<feature type="compositionally biased region" description="Acidic residues" evidence="1">
    <location>
        <begin position="231"/>
        <end position="241"/>
    </location>
</feature>
<dbReference type="PANTHER" id="PTHR38899">
    <property type="entry name" value="DOMAIN OOKINETE PROTEIN, PUTATIVE-RELATED"/>
    <property type="match status" value="1"/>
</dbReference>
<dbReference type="InParanoid" id="A0A0G4EKQ7"/>
<evidence type="ECO:0000313" key="3">
    <source>
        <dbReference type="Proteomes" id="UP000041254"/>
    </source>
</evidence>
<gene>
    <name evidence="2" type="ORF">Vbra_20442</name>
</gene>
<feature type="region of interest" description="Disordered" evidence="1">
    <location>
        <begin position="229"/>
        <end position="252"/>
    </location>
</feature>
<dbReference type="InterPro" id="IPR036412">
    <property type="entry name" value="HAD-like_sf"/>
</dbReference>
<dbReference type="EMBL" id="CDMY01000252">
    <property type="protein sequence ID" value="CEL97029.1"/>
    <property type="molecule type" value="Genomic_DNA"/>
</dbReference>
<name>A0A0G4EKQ7_VITBC</name>
<accession>A0A0G4EKQ7</accession>
<dbReference type="Proteomes" id="UP000041254">
    <property type="component" value="Unassembled WGS sequence"/>
</dbReference>
<dbReference type="VEuPathDB" id="CryptoDB:Vbra_20442"/>
<organism evidence="2 3">
    <name type="scientific">Vitrella brassicaformis (strain CCMP3155)</name>
    <dbReference type="NCBI Taxonomy" id="1169540"/>
    <lineage>
        <taxon>Eukaryota</taxon>
        <taxon>Sar</taxon>
        <taxon>Alveolata</taxon>
        <taxon>Colpodellida</taxon>
        <taxon>Vitrellaceae</taxon>
        <taxon>Vitrella</taxon>
    </lineage>
</organism>
<dbReference type="PANTHER" id="PTHR38899:SF1">
    <property type="entry name" value="PROTEIN KINASE"/>
    <property type="match status" value="1"/>
</dbReference>
<evidence type="ECO:0008006" key="4">
    <source>
        <dbReference type="Google" id="ProtNLM"/>
    </source>
</evidence>
<reference evidence="2 3" key="1">
    <citation type="submission" date="2014-11" db="EMBL/GenBank/DDBJ databases">
        <authorList>
            <person name="Zhu J."/>
            <person name="Qi W."/>
            <person name="Song R."/>
        </authorList>
    </citation>
    <scope>NUCLEOTIDE SEQUENCE [LARGE SCALE GENOMIC DNA]</scope>
</reference>
<keyword evidence="3" id="KW-1185">Reference proteome</keyword>
<dbReference type="OrthoDB" id="443932at2759"/>
<proteinExistence type="predicted"/>
<dbReference type="PhylomeDB" id="A0A0G4EKQ7"/>